<gene>
    <name evidence="1" type="ORF">GLOIN_2v995416</name>
</gene>
<dbReference type="SUPFAM" id="SSF55874">
    <property type="entry name" value="ATPase domain of HSP90 chaperone/DNA topoisomerase II/histidine kinase"/>
    <property type="match status" value="1"/>
</dbReference>
<dbReference type="Proteomes" id="UP000018888">
    <property type="component" value="Unassembled WGS sequence"/>
</dbReference>
<organism evidence="1 2">
    <name type="scientific">Rhizophagus irregularis (strain DAOM 181602 / DAOM 197198 / MUCL 43194)</name>
    <name type="common">Arbuscular mycorrhizal fungus</name>
    <name type="synonym">Glomus intraradices</name>
    <dbReference type="NCBI Taxonomy" id="747089"/>
    <lineage>
        <taxon>Eukaryota</taxon>
        <taxon>Fungi</taxon>
        <taxon>Fungi incertae sedis</taxon>
        <taxon>Mucoromycota</taxon>
        <taxon>Glomeromycotina</taxon>
        <taxon>Glomeromycetes</taxon>
        <taxon>Glomerales</taxon>
        <taxon>Glomeraceae</taxon>
        <taxon>Rhizophagus</taxon>
    </lineage>
</organism>
<evidence type="ECO:0000313" key="1">
    <source>
        <dbReference type="EMBL" id="POG57696.1"/>
    </source>
</evidence>
<reference evidence="1 2" key="2">
    <citation type="journal article" date="2018" name="New Phytol.">
        <title>High intraspecific genome diversity in the model arbuscular mycorrhizal symbiont Rhizophagus irregularis.</title>
        <authorList>
            <person name="Chen E.C.H."/>
            <person name="Morin E."/>
            <person name="Beaudet D."/>
            <person name="Noel J."/>
            <person name="Yildirir G."/>
            <person name="Ndikumana S."/>
            <person name="Charron P."/>
            <person name="St-Onge C."/>
            <person name="Giorgi J."/>
            <person name="Kruger M."/>
            <person name="Marton T."/>
            <person name="Ropars J."/>
            <person name="Grigoriev I.V."/>
            <person name="Hainaut M."/>
            <person name="Henrissat B."/>
            <person name="Roux C."/>
            <person name="Martin F."/>
            <person name="Corradi N."/>
        </authorList>
    </citation>
    <scope>NUCLEOTIDE SEQUENCE [LARGE SCALE GENOMIC DNA]</scope>
    <source>
        <strain evidence="1 2">DAOM 197198</strain>
    </source>
</reference>
<dbReference type="InterPro" id="IPR036890">
    <property type="entry name" value="HATPase_C_sf"/>
</dbReference>
<sequence>MMLIQEIEDNALKQLLMNIIGNSMKFTKKGYVLISLASLSYSLLSDQYKKHAGVQDTTTTDTSSSNNIHALITITDKDVVYHHHFYQQICFNYFLKKILYKLVQD</sequence>
<proteinExistence type="predicted"/>
<dbReference type="AlphaFoldDB" id="A0A2P4NX33"/>
<keyword evidence="2" id="KW-1185">Reference proteome</keyword>
<dbReference type="Gene3D" id="3.30.565.10">
    <property type="entry name" value="Histidine kinase-like ATPase, C-terminal domain"/>
    <property type="match status" value="1"/>
</dbReference>
<name>A0A2P4NX33_RHIID</name>
<accession>A0A2P4NX33</accession>
<dbReference type="VEuPathDB" id="FungiDB:RhiirFUN_017726"/>
<protein>
    <submittedName>
        <fullName evidence="1">Uncharacterized protein</fullName>
    </submittedName>
</protein>
<dbReference type="EMBL" id="AUPC02000635">
    <property type="protein sequence ID" value="POG57696.1"/>
    <property type="molecule type" value="Genomic_DNA"/>
</dbReference>
<evidence type="ECO:0000313" key="2">
    <source>
        <dbReference type="Proteomes" id="UP000018888"/>
    </source>
</evidence>
<comment type="caution">
    <text evidence="1">The sequence shown here is derived from an EMBL/GenBank/DDBJ whole genome shotgun (WGS) entry which is preliminary data.</text>
</comment>
<reference evidence="1 2" key="1">
    <citation type="journal article" date="2013" name="Proc. Natl. Acad. Sci. U.S.A.">
        <title>Genome of an arbuscular mycorrhizal fungus provides insight into the oldest plant symbiosis.</title>
        <authorList>
            <person name="Tisserant E."/>
            <person name="Malbreil M."/>
            <person name="Kuo A."/>
            <person name="Kohler A."/>
            <person name="Symeonidi A."/>
            <person name="Balestrini R."/>
            <person name="Charron P."/>
            <person name="Duensing N."/>
            <person name="Frei Dit Frey N."/>
            <person name="Gianinazzi-Pearson V."/>
            <person name="Gilbert L.B."/>
            <person name="Handa Y."/>
            <person name="Herr J.R."/>
            <person name="Hijri M."/>
            <person name="Koul R."/>
            <person name="Kawaguchi M."/>
            <person name="Krajinski F."/>
            <person name="Lammers P.J."/>
            <person name="Masclaux F.G."/>
            <person name="Murat C."/>
            <person name="Morin E."/>
            <person name="Ndikumana S."/>
            <person name="Pagni M."/>
            <person name="Petitpierre D."/>
            <person name="Requena N."/>
            <person name="Rosikiewicz P."/>
            <person name="Riley R."/>
            <person name="Saito K."/>
            <person name="San Clemente H."/>
            <person name="Shapiro H."/>
            <person name="van Tuinen D."/>
            <person name="Becard G."/>
            <person name="Bonfante P."/>
            <person name="Paszkowski U."/>
            <person name="Shachar-Hill Y.Y."/>
            <person name="Tuskan G.A."/>
            <person name="Young P.W."/>
            <person name="Sanders I.R."/>
            <person name="Henrissat B."/>
            <person name="Rensing S.A."/>
            <person name="Grigoriev I.V."/>
            <person name="Corradi N."/>
            <person name="Roux C."/>
            <person name="Martin F."/>
        </authorList>
    </citation>
    <scope>NUCLEOTIDE SEQUENCE [LARGE SCALE GENOMIC DNA]</scope>
    <source>
        <strain evidence="1 2">DAOM 197198</strain>
    </source>
</reference>